<gene>
    <name evidence="2" type="ORF">ZHAS_00009661</name>
</gene>
<dbReference type="EMBL" id="KE525157">
    <property type="protein sequence ID" value="KFB41822.1"/>
    <property type="molecule type" value="Genomic_DNA"/>
</dbReference>
<reference evidence="3" key="2">
    <citation type="submission" date="2020-05" db="UniProtKB">
        <authorList>
            <consortium name="EnsemblMetazoa"/>
        </authorList>
    </citation>
    <scope>IDENTIFICATION</scope>
</reference>
<dbReference type="EMBL" id="ATLV01017148">
    <property type="status" value="NOT_ANNOTATED_CDS"/>
    <property type="molecule type" value="Genomic_DNA"/>
</dbReference>
<sequence length="140" mass="15433">MFNVMGRWAANKAPSFELCLLFSACCEPKRPTVNEHAALRGFSRGGGPTRPKRRMCESEDASASASEKGELDNRVGTTDGPIKPSAHDTTADEWTSPKCNRQRADGARLLEKLRGDGQIFHPLRRADGKRKPKRQPVDDG</sequence>
<evidence type="ECO:0000256" key="1">
    <source>
        <dbReference type="SAM" id="MobiDB-lite"/>
    </source>
</evidence>
<keyword evidence="4" id="KW-1185">Reference proteome</keyword>
<evidence type="ECO:0000313" key="4">
    <source>
        <dbReference type="Proteomes" id="UP000030765"/>
    </source>
</evidence>
<feature type="compositionally biased region" description="Basic and acidic residues" evidence="1">
    <location>
        <begin position="102"/>
        <end position="115"/>
    </location>
</feature>
<dbReference type="EnsemblMetazoa" id="ASIC009661-RA">
    <property type="protein sequence ID" value="ASIC009661-PA"/>
    <property type="gene ID" value="ASIC009661"/>
</dbReference>
<evidence type="ECO:0000313" key="3">
    <source>
        <dbReference type="EnsemblMetazoa" id="ASIC009661-PA"/>
    </source>
</evidence>
<protein>
    <submittedName>
        <fullName evidence="2 3">Uncharacterized protein</fullName>
    </submittedName>
</protein>
<reference evidence="2 4" key="1">
    <citation type="journal article" date="2014" name="BMC Genomics">
        <title>Genome sequence of Anopheles sinensis provides insight into genetics basis of mosquito competence for malaria parasites.</title>
        <authorList>
            <person name="Zhou D."/>
            <person name="Zhang D."/>
            <person name="Ding G."/>
            <person name="Shi L."/>
            <person name="Hou Q."/>
            <person name="Ye Y."/>
            <person name="Xu Y."/>
            <person name="Zhou H."/>
            <person name="Xiong C."/>
            <person name="Li S."/>
            <person name="Yu J."/>
            <person name="Hong S."/>
            <person name="Yu X."/>
            <person name="Zou P."/>
            <person name="Chen C."/>
            <person name="Chang X."/>
            <person name="Wang W."/>
            <person name="Lv Y."/>
            <person name="Sun Y."/>
            <person name="Ma L."/>
            <person name="Shen B."/>
            <person name="Zhu C."/>
        </authorList>
    </citation>
    <scope>NUCLEOTIDE SEQUENCE [LARGE SCALE GENOMIC DNA]</scope>
</reference>
<name>A0A084VV28_ANOSI</name>
<proteinExistence type="predicted"/>
<evidence type="ECO:0000313" key="2">
    <source>
        <dbReference type="EMBL" id="KFB41822.1"/>
    </source>
</evidence>
<feature type="region of interest" description="Disordered" evidence="1">
    <location>
        <begin position="39"/>
        <end position="140"/>
    </location>
</feature>
<accession>A0A084VV28</accession>
<dbReference type="AlphaFoldDB" id="A0A084VV28"/>
<organism evidence="2">
    <name type="scientific">Anopheles sinensis</name>
    <name type="common">Mosquito</name>
    <dbReference type="NCBI Taxonomy" id="74873"/>
    <lineage>
        <taxon>Eukaryota</taxon>
        <taxon>Metazoa</taxon>
        <taxon>Ecdysozoa</taxon>
        <taxon>Arthropoda</taxon>
        <taxon>Hexapoda</taxon>
        <taxon>Insecta</taxon>
        <taxon>Pterygota</taxon>
        <taxon>Neoptera</taxon>
        <taxon>Endopterygota</taxon>
        <taxon>Diptera</taxon>
        <taxon>Nematocera</taxon>
        <taxon>Culicoidea</taxon>
        <taxon>Culicidae</taxon>
        <taxon>Anophelinae</taxon>
        <taxon>Anopheles</taxon>
    </lineage>
</organism>
<dbReference type="VEuPathDB" id="VectorBase:ASIC009661"/>
<dbReference type="Proteomes" id="UP000030765">
    <property type="component" value="Unassembled WGS sequence"/>
</dbReference>